<dbReference type="OrthoDB" id="7263028at2"/>
<evidence type="ECO:0000313" key="3">
    <source>
        <dbReference type="EMBL" id="TCZ52972.1"/>
    </source>
</evidence>
<protein>
    <submittedName>
        <fullName evidence="3">Tripartite tricarboxylate transporter substrate binding protein</fullName>
    </submittedName>
</protein>
<dbReference type="InterPro" id="IPR042100">
    <property type="entry name" value="Bug_dom1"/>
</dbReference>
<evidence type="ECO:0000313" key="4">
    <source>
        <dbReference type="Proteomes" id="UP000295023"/>
    </source>
</evidence>
<feature type="compositionally biased region" description="Basic and acidic residues" evidence="2">
    <location>
        <begin position="255"/>
        <end position="268"/>
    </location>
</feature>
<accession>A0A4R4D351</accession>
<evidence type="ECO:0000256" key="1">
    <source>
        <dbReference type="ARBA" id="ARBA00006987"/>
    </source>
</evidence>
<proteinExistence type="inferred from homology"/>
<dbReference type="PANTHER" id="PTHR42928">
    <property type="entry name" value="TRICARBOXYLATE-BINDING PROTEIN"/>
    <property type="match status" value="1"/>
</dbReference>
<dbReference type="Gene3D" id="3.40.190.10">
    <property type="entry name" value="Periplasmic binding protein-like II"/>
    <property type="match status" value="2"/>
</dbReference>
<comment type="similarity">
    <text evidence="1">Belongs to the UPF0065 (bug) family.</text>
</comment>
<dbReference type="SUPFAM" id="SSF53850">
    <property type="entry name" value="Periplasmic binding protein-like II"/>
    <property type="match status" value="1"/>
</dbReference>
<feature type="region of interest" description="Disordered" evidence="2">
    <location>
        <begin position="214"/>
        <end position="286"/>
    </location>
</feature>
<evidence type="ECO:0000256" key="2">
    <source>
        <dbReference type="SAM" id="MobiDB-lite"/>
    </source>
</evidence>
<sequence>MRTQPGRNGARAAMICAPAGFAPCRRERRPGNRPMQPSRRSLLAAALALPAIRAARAEAWPERPISMVVPFLAGGSTDIAARILAERMAPKLGPQARIIVENRAGAGGAVGAEWVRHRPADGYTLLLASASALGSNPAALPQQTPYDPVEDFTQIALVGGGPIVLVVPAASPFRTAQALLDAVRAHPGRMTWATSGAGGIGHLTGEYLKIRAGALPSDRGGPEARSANRPAEPPKAEQASDRGGPEARSVNRPAEPPKAEQAPDRGGPEARSANRPAEPLKAEHVPYRGGSAVMEALAKGEVDYSLEVLASTAPHIRDGLSRGLAVSSLQRHPLFPDIPTLDEIGLKGFEVTTWNMLVAPRGLPPELAETLSRAVRAALAEGNTAERLAQAGVDPARPTTPEETRAFLAAEVAKFRAIVRQAGVTLGRG</sequence>
<dbReference type="Proteomes" id="UP000295023">
    <property type="component" value="Unassembled WGS sequence"/>
</dbReference>
<dbReference type="CDD" id="cd07012">
    <property type="entry name" value="PBP2_Bug_TTT"/>
    <property type="match status" value="1"/>
</dbReference>
<feature type="compositionally biased region" description="Basic and acidic residues" evidence="2">
    <location>
        <begin position="232"/>
        <end position="245"/>
    </location>
</feature>
<comment type="caution">
    <text evidence="3">The sequence shown here is derived from an EMBL/GenBank/DDBJ whole genome shotgun (WGS) entry which is preliminary data.</text>
</comment>
<dbReference type="PANTHER" id="PTHR42928:SF5">
    <property type="entry name" value="BLR1237 PROTEIN"/>
    <property type="match status" value="1"/>
</dbReference>
<name>A0A4R4D351_9PROT</name>
<gene>
    <name evidence="3" type="ORF">EXY23_25455</name>
</gene>
<dbReference type="InterPro" id="IPR005064">
    <property type="entry name" value="BUG"/>
</dbReference>
<dbReference type="Gene3D" id="3.40.190.150">
    <property type="entry name" value="Bordetella uptake gene, domain 1"/>
    <property type="match status" value="2"/>
</dbReference>
<dbReference type="EMBL" id="SKBM01000043">
    <property type="protein sequence ID" value="TCZ52972.1"/>
    <property type="molecule type" value="Genomic_DNA"/>
</dbReference>
<dbReference type="Pfam" id="PF03401">
    <property type="entry name" value="TctC"/>
    <property type="match status" value="2"/>
</dbReference>
<organism evidence="3 4">
    <name type="scientific">Roseicella aquatilis</name>
    <dbReference type="NCBI Taxonomy" id="2527868"/>
    <lineage>
        <taxon>Bacteria</taxon>
        <taxon>Pseudomonadati</taxon>
        <taxon>Pseudomonadota</taxon>
        <taxon>Alphaproteobacteria</taxon>
        <taxon>Acetobacterales</taxon>
        <taxon>Roseomonadaceae</taxon>
        <taxon>Roseicella</taxon>
    </lineage>
</organism>
<dbReference type="AlphaFoldDB" id="A0A4R4D351"/>
<reference evidence="3 4" key="1">
    <citation type="submission" date="2019-03" db="EMBL/GenBank/DDBJ databases">
        <title>Paracraurococcus aquatilis NE82 genome sequence.</title>
        <authorList>
            <person name="Zhao Y."/>
            <person name="Du Z."/>
        </authorList>
    </citation>
    <scope>NUCLEOTIDE SEQUENCE [LARGE SCALE GENOMIC DNA]</scope>
    <source>
        <strain evidence="3 4">NE82</strain>
    </source>
</reference>
<keyword evidence="4" id="KW-1185">Reference proteome</keyword>